<dbReference type="Gene3D" id="1.50.10.100">
    <property type="entry name" value="Chondroitin AC/alginate lyase"/>
    <property type="match status" value="1"/>
</dbReference>
<dbReference type="Gene3D" id="2.70.98.70">
    <property type="match status" value="1"/>
</dbReference>
<evidence type="ECO:0000313" key="2">
    <source>
        <dbReference type="Proteomes" id="UP000570361"/>
    </source>
</evidence>
<accession>A0A7W5B4Y3</accession>
<dbReference type="InterPro" id="IPR008929">
    <property type="entry name" value="Chondroitin_lyas"/>
</dbReference>
<dbReference type="PANTHER" id="PTHR38045:SF1">
    <property type="entry name" value="HEPARINASE II_III-LIKE PROTEIN"/>
    <property type="match status" value="1"/>
</dbReference>
<dbReference type="RefSeq" id="WP_183604062.1">
    <property type="nucleotide sequence ID" value="NZ_JACHXK010000024.1"/>
</dbReference>
<dbReference type="EMBL" id="JACHXK010000024">
    <property type="protein sequence ID" value="MBB3114001.1"/>
    <property type="molecule type" value="Genomic_DNA"/>
</dbReference>
<gene>
    <name evidence="1" type="ORF">FHS18_006117</name>
</gene>
<dbReference type="PANTHER" id="PTHR38045">
    <property type="entry name" value="CHROMOSOME 1, WHOLE GENOME SHOTGUN SEQUENCE"/>
    <property type="match status" value="1"/>
</dbReference>
<name>A0A7W5B4Y3_9BACL</name>
<comment type="caution">
    <text evidence="1">The sequence shown here is derived from an EMBL/GenBank/DDBJ whole genome shotgun (WGS) entry which is preliminary data.</text>
</comment>
<organism evidence="1 2">
    <name type="scientific">Paenibacillus phyllosphaerae</name>
    <dbReference type="NCBI Taxonomy" id="274593"/>
    <lineage>
        <taxon>Bacteria</taxon>
        <taxon>Bacillati</taxon>
        <taxon>Bacillota</taxon>
        <taxon>Bacilli</taxon>
        <taxon>Bacillales</taxon>
        <taxon>Paenibacillaceae</taxon>
        <taxon>Paenibacillus</taxon>
    </lineage>
</organism>
<evidence type="ECO:0008006" key="3">
    <source>
        <dbReference type="Google" id="ProtNLM"/>
    </source>
</evidence>
<evidence type="ECO:0000313" key="1">
    <source>
        <dbReference type="EMBL" id="MBB3114001.1"/>
    </source>
</evidence>
<dbReference type="Proteomes" id="UP000570361">
    <property type="component" value="Unassembled WGS sequence"/>
</dbReference>
<dbReference type="SUPFAM" id="SSF48230">
    <property type="entry name" value="Chondroitin AC/alginate lyase"/>
    <property type="match status" value="1"/>
</dbReference>
<reference evidence="1 2" key="1">
    <citation type="submission" date="2020-08" db="EMBL/GenBank/DDBJ databases">
        <title>Genomic Encyclopedia of Type Strains, Phase III (KMG-III): the genomes of soil and plant-associated and newly described type strains.</title>
        <authorList>
            <person name="Whitman W."/>
        </authorList>
    </citation>
    <scope>NUCLEOTIDE SEQUENCE [LARGE SCALE GENOMIC DNA]</scope>
    <source>
        <strain evidence="1 2">CECT 5862</strain>
    </source>
</reference>
<dbReference type="AlphaFoldDB" id="A0A7W5B4Y3"/>
<protein>
    <recommendedName>
        <fullName evidence="3">Heparinase II/III-like protein</fullName>
    </recommendedName>
</protein>
<proteinExistence type="predicted"/>
<keyword evidence="2" id="KW-1185">Reference proteome</keyword>
<sequence>MALFHWEREMLQQWLTSQNLAGEAFYADSAVGGRLDWAAIAGASPGMELVEEIREEGRRLAERPIPVLTQELYDLFETTGNRLAYEGLYFERRRMLTTFALLHLTEPDNATILPQLCGVIEAILEEKTWCLPAHMRGQQIDRHIDLFAAETGFTLSEIVTLAGERLPRPLTEAMLAQIDRRLFVPYLTCGPYHWETAEHNWAAVCAGSIASAALLVEPDAERRAGICAKAIATMNHYLAGFGGDGACLEGPGYWNYGFGYYVFFADLLKRATGGQADLLADDKVERIAQFQQKGYLIGNRPANFSDAMPYVSVHIGLSDYLAARYESVENPPLRIRDAYGDDHCSRFAPALRNLIWLCAEAPRAEDWQPGSWYLPDAQWMISRTVSSAGSFGFAAKGGMNDEPHNHIDVGHFILLAGDDPAFAADLGSGEYTADYFGAGRYRYDCTGAQGHSLPVIDGQEQLPGAERAAIVLGAETGEAKDILSLELAGTYEAEGISSFTRTFAWHKAALPALTVRDRFRFNGQPKTVTEVIVTRCKPELEADGKIVLQGDRHQAVLTYEAGHFAASVEERAFSNHFGQEERYYRILLTTDRGLDGELEATLQFNFK</sequence>